<dbReference type="InterPro" id="IPR016689">
    <property type="entry name" value="ESCRT-2_cplx_Snf8"/>
</dbReference>
<gene>
    <name evidence="2" type="ORF">Agub_g10425</name>
</gene>
<comment type="caution">
    <text evidence="2">The sequence shown here is derived from an EMBL/GenBank/DDBJ whole genome shotgun (WGS) entry which is preliminary data.</text>
</comment>
<comment type="similarity">
    <text evidence="1">Belongs to the SNF8 family.</text>
</comment>
<dbReference type="InterPro" id="IPR036390">
    <property type="entry name" value="WH_DNA-bd_sf"/>
</dbReference>
<keyword evidence="3" id="KW-1185">Reference proteome</keyword>
<evidence type="ECO:0008006" key="4">
    <source>
        <dbReference type="Google" id="ProtNLM"/>
    </source>
</evidence>
<protein>
    <recommendedName>
        <fullName evidence="4">Vacuolar-sorting protein SNF8</fullName>
    </recommendedName>
</protein>
<dbReference type="SUPFAM" id="SSF46785">
    <property type="entry name" value="Winged helix' DNA-binding domain"/>
    <property type="match status" value="2"/>
</dbReference>
<dbReference type="Gene3D" id="6.10.140.180">
    <property type="match status" value="1"/>
</dbReference>
<dbReference type="PANTHER" id="PTHR12806:SF0">
    <property type="entry name" value="VACUOLAR-SORTING PROTEIN SNF8"/>
    <property type="match status" value="1"/>
</dbReference>
<dbReference type="AlphaFoldDB" id="A0AAD3HQ42"/>
<evidence type="ECO:0000313" key="2">
    <source>
        <dbReference type="EMBL" id="GFR48530.1"/>
    </source>
</evidence>
<dbReference type="FunFam" id="1.10.10.10:FF:000085">
    <property type="entry name" value="Vacuolar-sorting protein SNF8"/>
    <property type="match status" value="1"/>
</dbReference>
<dbReference type="GO" id="GO:0000814">
    <property type="term" value="C:ESCRT II complex"/>
    <property type="evidence" value="ECO:0007669"/>
    <property type="project" value="InterPro"/>
</dbReference>
<organism evidence="2 3">
    <name type="scientific">Astrephomene gubernaculifera</name>
    <dbReference type="NCBI Taxonomy" id="47775"/>
    <lineage>
        <taxon>Eukaryota</taxon>
        <taxon>Viridiplantae</taxon>
        <taxon>Chlorophyta</taxon>
        <taxon>core chlorophytes</taxon>
        <taxon>Chlorophyceae</taxon>
        <taxon>CS clade</taxon>
        <taxon>Chlamydomonadales</taxon>
        <taxon>Astrephomenaceae</taxon>
        <taxon>Astrephomene</taxon>
    </lineage>
</organism>
<reference evidence="2 3" key="1">
    <citation type="journal article" date="2021" name="Sci. Rep.">
        <title>Genome sequencing of the multicellular alga Astrephomene provides insights into convergent evolution of germ-soma differentiation.</title>
        <authorList>
            <person name="Yamashita S."/>
            <person name="Yamamoto K."/>
            <person name="Matsuzaki R."/>
            <person name="Suzuki S."/>
            <person name="Yamaguchi H."/>
            <person name="Hirooka S."/>
            <person name="Minakuchi Y."/>
            <person name="Miyagishima S."/>
            <person name="Kawachi M."/>
            <person name="Toyoda A."/>
            <person name="Nozaki H."/>
        </authorList>
    </citation>
    <scope>NUCLEOTIDE SEQUENCE [LARGE SCALE GENOMIC DNA]</scope>
    <source>
        <strain evidence="2 3">NIES-4017</strain>
    </source>
</reference>
<dbReference type="GO" id="GO:0043328">
    <property type="term" value="P:protein transport to vacuole involved in ubiquitin-dependent protein catabolic process via the multivesicular body sorting pathway"/>
    <property type="evidence" value="ECO:0007669"/>
    <property type="project" value="TreeGrafter"/>
</dbReference>
<dbReference type="Proteomes" id="UP001054857">
    <property type="component" value="Unassembled WGS sequence"/>
</dbReference>
<dbReference type="EMBL" id="BMAR01000024">
    <property type="protein sequence ID" value="GFR48530.1"/>
    <property type="molecule type" value="Genomic_DNA"/>
</dbReference>
<sequence length="261" mass="27817">MRRGPGIAGLQHAARTKEQYKLTGAEVKKNTLQAMHEQLSSFRTHLEEFARKHRADIRRDPAFRAAFHSMCANIGVDPLASNKSLWASALGFGDYYYELGVQVVEACLASRPLNGGLMELGALLRAVNRRRGAAGEPASEDDVVRAIKKLAVLGGGWDLLVLGGRCFVRSVPGELDTDRTRVLEMAAGGQAGGQQGGGGGRGFTSVGEVVAVTGWPASRAEGVLQALMREGIAWVDDGAPDGVRLYWFPCLGPGVAQQSTT</sequence>
<evidence type="ECO:0000313" key="3">
    <source>
        <dbReference type="Proteomes" id="UP001054857"/>
    </source>
</evidence>
<dbReference type="PANTHER" id="PTHR12806">
    <property type="entry name" value="EAP30 SUBUNIT OF ELL COMPLEX"/>
    <property type="match status" value="1"/>
</dbReference>
<proteinExistence type="inferred from homology"/>
<dbReference type="InterPro" id="IPR040608">
    <property type="entry name" value="Snf8/Vps36"/>
</dbReference>
<dbReference type="Pfam" id="PF04157">
    <property type="entry name" value="EAP30"/>
    <property type="match status" value="1"/>
</dbReference>
<evidence type="ECO:0000256" key="1">
    <source>
        <dbReference type="ARBA" id="ARBA00009834"/>
    </source>
</evidence>
<dbReference type="Gene3D" id="1.10.10.10">
    <property type="entry name" value="Winged helix-like DNA-binding domain superfamily/Winged helix DNA-binding domain"/>
    <property type="match status" value="2"/>
</dbReference>
<accession>A0AAD3HQ42</accession>
<dbReference type="InterPro" id="IPR036388">
    <property type="entry name" value="WH-like_DNA-bd_sf"/>
</dbReference>
<name>A0AAD3HQ42_9CHLO</name>